<evidence type="ECO:0000256" key="2">
    <source>
        <dbReference type="SAM" id="MobiDB-lite"/>
    </source>
</evidence>
<dbReference type="InterPro" id="IPR029058">
    <property type="entry name" value="AB_hydrolase_fold"/>
</dbReference>
<dbReference type="Pfam" id="PF02129">
    <property type="entry name" value="Peptidase_S15"/>
    <property type="match status" value="1"/>
</dbReference>
<dbReference type="InterPro" id="IPR000383">
    <property type="entry name" value="Xaa-Pro-like_dom"/>
</dbReference>
<dbReference type="SMART" id="SM00939">
    <property type="entry name" value="PepX_C"/>
    <property type="match status" value="1"/>
</dbReference>
<evidence type="ECO:0000313" key="5">
    <source>
        <dbReference type="Proteomes" id="UP000468735"/>
    </source>
</evidence>
<dbReference type="InterPro" id="IPR008979">
    <property type="entry name" value="Galactose-bd-like_sf"/>
</dbReference>
<dbReference type="OrthoDB" id="5240615at2"/>
<dbReference type="InterPro" id="IPR005674">
    <property type="entry name" value="CocE/Ser_esterase"/>
</dbReference>
<proteinExistence type="predicted"/>
<protein>
    <submittedName>
        <fullName evidence="4">CocE/NonD family hydrolase</fullName>
    </submittedName>
</protein>
<sequence length="568" mass="62229">MALRDRLPASPIRLPRPRGLPRYTVHRDIPVVMPDGATLLADRFVPTGVRRPPPTILVRTPYGRRGPASVINGLPLVPFGFQLVVQSVRGTFGSEGEFDPLTNEREDGLATVRWLKDQDWFNGSFATYGPSYLGYTAWASAAEAGPELKAMALQITTSSILDAAYVGGSFALESALTWSDLTARQQTPLGMLTAPLTARRRVLRAARSGRAPVELDLLTGGSPLRFYRDLLAGHGHEPGSDFWLKRDFSGTVGEVTAPVSLMGGWYDIFLPWEIKDYLALRAAGNHPYLTIGPWWHTDARHGLVAFRESLAWFRAHLRGDFSGLRANPVRVYVTGAREWRDYRDWPPPGMTQRRWHLHSGGGLGEDGPQERPGSSYRFDPARPTPALGGPTLLGSSKPVDNRPLENRPDVLVFTSSELTEDLDVIGPVAADLFVRSSREHTDFIVRLCDVAPDGVSLNVCEGGLRLDPDRPVADKPVGTEGVRRIAVDLWPTGHRFRRGHRVRVHVTSGAYPKVAANPGTGGPLDGVGEFLPADQELFHDPDHPSAILLPVVERSPEAAIPDPAAEET</sequence>
<evidence type="ECO:0000259" key="3">
    <source>
        <dbReference type="SMART" id="SM00939"/>
    </source>
</evidence>
<dbReference type="AlphaFoldDB" id="A0A6H9YEI9"/>
<dbReference type="Pfam" id="PF08530">
    <property type="entry name" value="PepX_C"/>
    <property type="match status" value="1"/>
</dbReference>
<evidence type="ECO:0000313" key="4">
    <source>
        <dbReference type="EMBL" id="KAB2342805.1"/>
    </source>
</evidence>
<dbReference type="SUPFAM" id="SSF49785">
    <property type="entry name" value="Galactose-binding domain-like"/>
    <property type="match status" value="1"/>
</dbReference>
<name>A0A6H9YEI9_9ACTN</name>
<comment type="caution">
    <text evidence="4">The sequence shown here is derived from an EMBL/GenBank/DDBJ whole genome shotgun (WGS) entry which is preliminary data.</text>
</comment>
<reference evidence="4 5" key="1">
    <citation type="submission" date="2019-09" db="EMBL/GenBank/DDBJ databases">
        <title>Actinomadura physcomitrii sp. nov., a novel actinomycete isolated from moss [Physcomitrium sphaericum (Ludw) Fuernr].</title>
        <authorList>
            <person name="Zhuang X."/>
            <person name="Liu C."/>
        </authorList>
    </citation>
    <scope>NUCLEOTIDE SEQUENCE [LARGE SCALE GENOMIC DNA]</scope>
    <source>
        <strain evidence="4 5">HMC1</strain>
    </source>
</reference>
<feature type="domain" description="Xaa-Pro dipeptidyl-peptidase C-terminal" evidence="3">
    <location>
        <begin position="310"/>
        <end position="548"/>
    </location>
</feature>
<evidence type="ECO:0000256" key="1">
    <source>
        <dbReference type="ARBA" id="ARBA00022801"/>
    </source>
</evidence>
<dbReference type="InterPro" id="IPR013736">
    <property type="entry name" value="Xaa-Pro_dipept_C"/>
</dbReference>
<dbReference type="Gene3D" id="2.60.120.260">
    <property type="entry name" value="Galactose-binding domain-like"/>
    <property type="match status" value="1"/>
</dbReference>
<organism evidence="4 5">
    <name type="scientific">Actinomadura rudentiformis</name>
    <dbReference type="NCBI Taxonomy" id="359158"/>
    <lineage>
        <taxon>Bacteria</taxon>
        <taxon>Bacillati</taxon>
        <taxon>Actinomycetota</taxon>
        <taxon>Actinomycetes</taxon>
        <taxon>Streptosporangiales</taxon>
        <taxon>Thermomonosporaceae</taxon>
        <taxon>Actinomadura</taxon>
    </lineage>
</organism>
<keyword evidence="5" id="KW-1185">Reference proteome</keyword>
<gene>
    <name evidence="4" type="ORF">F8566_37665</name>
</gene>
<keyword evidence="1 4" id="KW-0378">Hydrolase</keyword>
<feature type="region of interest" description="Disordered" evidence="2">
    <location>
        <begin position="354"/>
        <end position="405"/>
    </location>
</feature>
<accession>A0A6H9YEI9</accession>
<dbReference type="Gene3D" id="1.10.3020.10">
    <property type="entry name" value="alpha-amino acid ester hydrolase ( Helical cap domain)"/>
    <property type="match status" value="1"/>
</dbReference>
<dbReference type="EMBL" id="WBMT01000021">
    <property type="protein sequence ID" value="KAB2342805.1"/>
    <property type="molecule type" value="Genomic_DNA"/>
</dbReference>
<dbReference type="GO" id="GO:0008239">
    <property type="term" value="F:dipeptidyl-peptidase activity"/>
    <property type="evidence" value="ECO:0007669"/>
    <property type="project" value="InterPro"/>
</dbReference>
<dbReference type="Proteomes" id="UP000468735">
    <property type="component" value="Unassembled WGS sequence"/>
</dbReference>
<dbReference type="NCBIfam" id="TIGR00976">
    <property type="entry name" value="CocE_NonD"/>
    <property type="match status" value="1"/>
</dbReference>
<dbReference type="Gene3D" id="3.40.50.1820">
    <property type="entry name" value="alpha/beta hydrolase"/>
    <property type="match status" value="1"/>
</dbReference>
<dbReference type="SUPFAM" id="SSF53474">
    <property type="entry name" value="alpha/beta-Hydrolases"/>
    <property type="match status" value="1"/>
</dbReference>